<proteinExistence type="predicted"/>
<evidence type="ECO:0000313" key="2">
    <source>
        <dbReference type="EMBL" id="TWT31869.1"/>
    </source>
</evidence>
<dbReference type="SFLD" id="SFLDG01212">
    <property type="entry name" value="Phytoene_synthase_like"/>
    <property type="match status" value="1"/>
</dbReference>
<dbReference type="SFLD" id="SFLDS00005">
    <property type="entry name" value="Isoprenoid_Synthase_Type_I"/>
    <property type="match status" value="1"/>
</dbReference>
<dbReference type="GO" id="GO:0051996">
    <property type="term" value="F:squalene synthase [NAD(P)H] activity"/>
    <property type="evidence" value="ECO:0007669"/>
    <property type="project" value="InterPro"/>
</dbReference>
<evidence type="ECO:0000256" key="1">
    <source>
        <dbReference type="ARBA" id="ARBA00022679"/>
    </source>
</evidence>
<comment type="caution">
    <text evidence="2">The sequence shown here is derived from an EMBL/GenBank/DDBJ whole genome shotgun (WGS) entry which is preliminary data.</text>
</comment>
<dbReference type="PANTHER" id="PTHR31480">
    <property type="entry name" value="BIFUNCTIONAL LYCOPENE CYCLASE/PHYTOENE SYNTHASE"/>
    <property type="match status" value="1"/>
</dbReference>
<dbReference type="AlphaFoldDB" id="A0A5C5V1I4"/>
<dbReference type="SUPFAM" id="SSF48576">
    <property type="entry name" value="Terpenoid synthases"/>
    <property type="match status" value="1"/>
</dbReference>
<dbReference type="Gene3D" id="1.10.600.10">
    <property type="entry name" value="Farnesyl Diphosphate Synthase"/>
    <property type="match status" value="1"/>
</dbReference>
<dbReference type="InterPro" id="IPR008949">
    <property type="entry name" value="Isoprenoid_synthase_dom_sf"/>
</dbReference>
<dbReference type="GO" id="GO:0004311">
    <property type="term" value="F:geranylgeranyl diphosphate synthase activity"/>
    <property type="evidence" value="ECO:0007669"/>
    <property type="project" value="InterPro"/>
</dbReference>
<dbReference type="InterPro" id="IPR019845">
    <property type="entry name" value="Squalene/phytoene_synthase_CS"/>
</dbReference>
<evidence type="ECO:0000313" key="3">
    <source>
        <dbReference type="Proteomes" id="UP000318878"/>
    </source>
</evidence>
<dbReference type="GO" id="GO:0016117">
    <property type="term" value="P:carotenoid biosynthetic process"/>
    <property type="evidence" value="ECO:0007669"/>
    <property type="project" value="UniProtKB-ARBA"/>
</dbReference>
<accession>A0A5C5V1I4</accession>
<keyword evidence="1" id="KW-0808">Transferase</keyword>
<sequence length="296" mass="32977">MKSALTDSYACCRLAAKRSGSNFVMSFMLLPPDKRMAMYALYAFMRHTDDLGDQPGDLPQKTAALAEWRQALHATLAGETPSDARLLAVADTIQRYEIPVEYMTAVIDGVERDLTPTPFPTFAESQQYCYQVAAAVGLACLHVWGFEGEAAIEPALACGYAFQWTNILRDLHEDAEVGRLYLPQDEMARFGVTVDDFAAGKAVDGFAELMQFQIDRAGEFYAAAEPLHGLLHADGRKIFPAMFSTYRDLLVRIERDPTAVLRKRISVGYWKKMRIVTSLMLAQLFDFTTSTTVARG</sequence>
<dbReference type="Pfam" id="PF00494">
    <property type="entry name" value="SQS_PSY"/>
    <property type="match status" value="1"/>
</dbReference>
<dbReference type="EMBL" id="SJPF01000004">
    <property type="protein sequence ID" value="TWT31869.1"/>
    <property type="molecule type" value="Genomic_DNA"/>
</dbReference>
<dbReference type="InterPro" id="IPR002060">
    <property type="entry name" value="Squ/phyt_synthse"/>
</dbReference>
<gene>
    <name evidence="2" type="primary">crtB_2</name>
    <name evidence="2" type="ORF">Enr8_37940</name>
</gene>
<dbReference type="InterPro" id="IPR033904">
    <property type="entry name" value="Trans_IPPS_HH"/>
</dbReference>
<keyword evidence="3" id="KW-1185">Reference proteome</keyword>
<reference evidence="2 3" key="1">
    <citation type="submission" date="2019-02" db="EMBL/GenBank/DDBJ databases">
        <title>Deep-cultivation of Planctomycetes and their phenomic and genomic characterization uncovers novel biology.</title>
        <authorList>
            <person name="Wiegand S."/>
            <person name="Jogler M."/>
            <person name="Boedeker C."/>
            <person name="Pinto D."/>
            <person name="Vollmers J."/>
            <person name="Rivas-Marin E."/>
            <person name="Kohn T."/>
            <person name="Peeters S.H."/>
            <person name="Heuer A."/>
            <person name="Rast P."/>
            <person name="Oberbeckmann S."/>
            <person name="Bunk B."/>
            <person name="Jeske O."/>
            <person name="Meyerdierks A."/>
            <person name="Storesund J.E."/>
            <person name="Kallscheuer N."/>
            <person name="Luecker S."/>
            <person name="Lage O.M."/>
            <person name="Pohl T."/>
            <person name="Merkel B.J."/>
            <person name="Hornburger P."/>
            <person name="Mueller R.-W."/>
            <person name="Bruemmer F."/>
            <person name="Labrenz M."/>
            <person name="Spormann A.M."/>
            <person name="Op Den Camp H."/>
            <person name="Overmann J."/>
            <person name="Amann R."/>
            <person name="Jetten M.S.M."/>
            <person name="Mascher T."/>
            <person name="Medema M.H."/>
            <person name="Devos D.P."/>
            <person name="Kaster A.-K."/>
            <person name="Ovreas L."/>
            <person name="Rohde M."/>
            <person name="Galperin M.Y."/>
            <person name="Jogler C."/>
        </authorList>
    </citation>
    <scope>NUCLEOTIDE SEQUENCE [LARGE SCALE GENOMIC DNA]</scope>
    <source>
        <strain evidence="2 3">Enr8</strain>
    </source>
</reference>
<name>A0A5C5V1I4_9BACT</name>
<dbReference type="SFLD" id="SFLDG01018">
    <property type="entry name" value="Squalene/Phytoene_Synthase_Lik"/>
    <property type="match status" value="1"/>
</dbReference>
<dbReference type="OrthoDB" id="9787280at2"/>
<dbReference type="Proteomes" id="UP000318878">
    <property type="component" value="Unassembled WGS sequence"/>
</dbReference>
<dbReference type="RefSeq" id="WP_146434361.1">
    <property type="nucleotide sequence ID" value="NZ_SJPF01000004.1"/>
</dbReference>
<dbReference type="PROSITE" id="PS01044">
    <property type="entry name" value="SQUALEN_PHYTOEN_SYN_1"/>
    <property type="match status" value="1"/>
</dbReference>
<protein>
    <submittedName>
        <fullName evidence="2">All-trans-phytoene synthase</fullName>
    </submittedName>
</protein>
<dbReference type="InterPro" id="IPR044843">
    <property type="entry name" value="Trans_IPPS_bact-type"/>
</dbReference>
<dbReference type="CDD" id="cd00683">
    <property type="entry name" value="Trans_IPPS_HH"/>
    <property type="match status" value="1"/>
</dbReference>
<organism evidence="2 3">
    <name type="scientific">Blastopirellula retiformator</name>
    <dbReference type="NCBI Taxonomy" id="2527970"/>
    <lineage>
        <taxon>Bacteria</taxon>
        <taxon>Pseudomonadati</taxon>
        <taxon>Planctomycetota</taxon>
        <taxon>Planctomycetia</taxon>
        <taxon>Pirellulales</taxon>
        <taxon>Pirellulaceae</taxon>
        <taxon>Blastopirellula</taxon>
    </lineage>
</organism>